<evidence type="ECO:0000313" key="4">
    <source>
        <dbReference type="EMBL" id="TFJ91403.1"/>
    </source>
</evidence>
<feature type="domain" description="SHSP" evidence="3">
    <location>
        <begin position="40"/>
        <end position="157"/>
    </location>
</feature>
<dbReference type="PROSITE" id="PS01031">
    <property type="entry name" value="SHSP"/>
    <property type="match status" value="1"/>
</dbReference>
<reference evidence="4 5" key="1">
    <citation type="submission" date="2019-03" db="EMBL/GenBank/DDBJ databases">
        <title>Genome sequence of Lentibacillus salicampi ATCC BAA-719.</title>
        <authorList>
            <person name="Maclea K.S."/>
            <person name="Simoes Junior M."/>
        </authorList>
    </citation>
    <scope>NUCLEOTIDE SEQUENCE [LARGE SCALE GENOMIC DNA]</scope>
    <source>
        <strain evidence="4 5">ATCC BAA-719</strain>
    </source>
</reference>
<dbReference type="EMBL" id="SRHY01000054">
    <property type="protein sequence ID" value="TFJ91403.1"/>
    <property type="molecule type" value="Genomic_DNA"/>
</dbReference>
<dbReference type="RefSeq" id="WP_135111516.1">
    <property type="nucleotide sequence ID" value="NZ_SRHY01000054.1"/>
</dbReference>
<evidence type="ECO:0000313" key="5">
    <source>
        <dbReference type="Proteomes" id="UP000298484"/>
    </source>
</evidence>
<evidence type="ECO:0000256" key="1">
    <source>
        <dbReference type="PROSITE-ProRule" id="PRU00285"/>
    </source>
</evidence>
<proteinExistence type="inferred from homology"/>
<dbReference type="InterPro" id="IPR008978">
    <property type="entry name" value="HSP20-like_chaperone"/>
</dbReference>
<evidence type="ECO:0000256" key="2">
    <source>
        <dbReference type="RuleBase" id="RU003616"/>
    </source>
</evidence>
<dbReference type="AlphaFoldDB" id="A0A4Y9A6V1"/>
<comment type="similarity">
    <text evidence="1 2">Belongs to the small heat shock protein (HSP20) family.</text>
</comment>
<keyword evidence="5" id="KW-1185">Reference proteome</keyword>
<dbReference type="PANTHER" id="PTHR11527">
    <property type="entry name" value="HEAT-SHOCK PROTEIN 20 FAMILY MEMBER"/>
    <property type="match status" value="1"/>
</dbReference>
<dbReference type="Pfam" id="PF00011">
    <property type="entry name" value="HSP20"/>
    <property type="match status" value="1"/>
</dbReference>
<protein>
    <submittedName>
        <fullName evidence="4">Hsp20/alpha crystallin family protein</fullName>
    </submittedName>
</protein>
<dbReference type="SUPFAM" id="SSF49764">
    <property type="entry name" value="HSP20-like chaperones"/>
    <property type="match status" value="1"/>
</dbReference>
<dbReference type="Gene3D" id="2.60.40.790">
    <property type="match status" value="1"/>
</dbReference>
<name>A0A4Y9A6V1_9BACI</name>
<sequence length="157" mass="18043">MAGLIPFNRKNRNVVSASPRNPFNMIDDFFDEAFSDFPSLRRNLTTDPFKVDVRETDNEYLVEAELPGVKKEDINVNLSDDGRLSIAVNRNEDVESKDEDGNYIHRERRSEAMQRSLYLENAKPDGVSARLEDGLLKINVTKEEQVNNDSTHRIEIE</sequence>
<gene>
    <name evidence="4" type="ORF">E4U82_17765</name>
</gene>
<comment type="caution">
    <text evidence="4">The sequence shown here is derived from an EMBL/GenBank/DDBJ whole genome shotgun (WGS) entry which is preliminary data.</text>
</comment>
<dbReference type="InterPro" id="IPR002068">
    <property type="entry name" value="A-crystallin/Hsp20_dom"/>
</dbReference>
<dbReference type="CDD" id="cd06471">
    <property type="entry name" value="ACD_LpsHSP_like"/>
    <property type="match status" value="1"/>
</dbReference>
<evidence type="ECO:0000259" key="3">
    <source>
        <dbReference type="PROSITE" id="PS01031"/>
    </source>
</evidence>
<dbReference type="Proteomes" id="UP000298484">
    <property type="component" value="Unassembled WGS sequence"/>
</dbReference>
<accession>A0A4Y9A6V1</accession>
<dbReference type="InterPro" id="IPR031107">
    <property type="entry name" value="Small_HSP"/>
</dbReference>
<organism evidence="4 5">
    <name type="scientific">Lentibacillus salicampi</name>
    <dbReference type="NCBI Taxonomy" id="175306"/>
    <lineage>
        <taxon>Bacteria</taxon>
        <taxon>Bacillati</taxon>
        <taxon>Bacillota</taxon>
        <taxon>Bacilli</taxon>
        <taxon>Bacillales</taxon>
        <taxon>Bacillaceae</taxon>
        <taxon>Lentibacillus</taxon>
    </lineage>
</organism>
<dbReference type="OrthoDB" id="9811615at2"/>